<name>A0A2W1N400_9FLAO</name>
<evidence type="ECO:0008006" key="4">
    <source>
        <dbReference type="Google" id="ProtNLM"/>
    </source>
</evidence>
<keyword evidence="3" id="KW-1185">Reference proteome</keyword>
<gene>
    <name evidence="2" type="ORF">DNU06_00350</name>
</gene>
<protein>
    <recommendedName>
        <fullName evidence="4">Type IX secretion system membrane protein PorP/SprF</fullName>
    </recommendedName>
</protein>
<keyword evidence="1" id="KW-0732">Signal</keyword>
<evidence type="ECO:0000313" key="2">
    <source>
        <dbReference type="EMBL" id="PZE18320.1"/>
    </source>
</evidence>
<comment type="caution">
    <text evidence="2">The sequence shown here is derived from an EMBL/GenBank/DDBJ whole genome shotgun (WGS) entry which is preliminary data.</text>
</comment>
<dbReference type="Proteomes" id="UP000249248">
    <property type="component" value="Unassembled WGS sequence"/>
</dbReference>
<dbReference type="InterPro" id="IPR019861">
    <property type="entry name" value="PorP/SprF_Bacteroidetes"/>
</dbReference>
<dbReference type="OrthoDB" id="648347at2"/>
<dbReference type="AlphaFoldDB" id="A0A2W1N400"/>
<proteinExistence type="predicted"/>
<dbReference type="Pfam" id="PF11751">
    <property type="entry name" value="PorP_SprF"/>
    <property type="match status" value="1"/>
</dbReference>
<reference evidence="2 3" key="1">
    <citation type="submission" date="2018-06" db="EMBL/GenBank/DDBJ databases">
        <title>The draft genome sequence of Crocinitomix sp. SM1701.</title>
        <authorList>
            <person name="Zhang X."/>
        </authorList>
    </citation>
    <scope>NUCLEOTIDE SEQUENCE [LARGE SCALE GENOMIC DNA]</scope>
    <source>
        <strain evidence="2 3">SM1701</strain>
    </source>
</reference>
<dbReference type="NCBIfam" id="TIGR03519">
    <property type="entry name" value="T9SS_PorP_fam"/>
    <property type="match status" value="1"/>
</dbReference>
<dbReference type="EMBL" id="QKSB01000001">
    <property type="protein sequence ID" value="PZE18320.1"/>
    <property type="molecule type" value="Genomic_DNA"/>
</dbReference>
<dbReference type="SUPFAM" id="SSF56935">
    <property type="entry name" value="Porins"/>
    <property type="match status" value="1"/>
</dbReference>
<dbReference type="RefSeq" id="WP_111061221.1">
    <property type="nucleotide sequence ID" value="NZ_JBHUCU010000007.1"/>
</dbReference>
<feature type="signal peptide" evidence="1">
    <location>
        <begin position="1"/>
        <end position="19"/>
    </location>
</feature>
<accession>A0A2W1N400</accession>
<sequence length="327" mass="35952">MKKILLLLTCYLTANVSFAQSDKNFTHYMADQMSFNPGATGFKGICGTFIYRNQWIGFENAPSTILFNAQMNLQQIGAGVGISFMNDKIGFQSETDFKINFAKHFEVVGYGYLSAGIGLGLESMGFSPTWIPPQPGLTDVNLPEEVSQAGIDINLGLFWRGTSSPYYIGLSSTHITAPELKTVNFKKSRHYYATGGMDVDYDMLPLVSGLTLKPSMIIYSDLVSTSMDITLIGDYELNPYQSVYAGASYRRKDALAVLLGFSMKISDDDNHGPLGGDPSVLKIGLSYDITTSSINDPSKGSPELWLNYCLFQPDPAVARYVNPFILQ</sequence>
<evidence type="ECO:0000256" key="1">
    <source>
        <dbReference type="SAM" id="SignalP"/>
    </source>
</evidence>
<organism evidence="2 3">
    <name type="scientific">Putridiphycobacter roseus</name>
    <dbReference type="NCBI Taxonomy" id="2219161"/>
    <lineage>
        <taxon>Bacteria</taxon>
        <taxon>Pseudomonadati</taxon>
        <taxon>Bacteroidota</taxon>
        <taxon>Flavobacteriia</taxon>
        <taxon>Flavobacteriales</taxon>
        <taxon>Crocinitomicaceae</taxon>
        <taxon>Putridiphycobacter</taxon>
    </lineage>
</organism>
<evidence type="ECO:0000313" key="3">
    <source>
        <dbReference type="Proteomes" id="UP000249248"/>
    </source>
</evidence>
<feature type="chain" id="PRO_5015851504" description="Type IX secretion system membrane protein PorP/SprF" evidence="1">
    <location>
        <begin position="20"/>
        <end position="327"/>
    </location>
</feature>